<proteinExistence type="predicted"/>
<keyword evidence="2" id="KW-1185">Reference proteome</keyword>
<dbReference type="EMBL" id="ATMH01010760">
    <property type="protein sequence ID" value="EPY16967.1"/>
    <property type="molecule type" value="Genomic_DNA"/>
</dbReference>
<organism evidence="1 2">
    <name type="scientific">Strigomonas culicis</name>
    <dbReference type="NCBI Taxonomy" id="28005"/>
    <lineage>
        <taxon>Eukaryota</taxon>
        <taxon>Discoba</taxon>
        <taxon>Euglenozoa</taxon>
        <taxon>Kinetoplastea</taxon>
        <taxon>Metakinetoplastina</taxon>
        <taxon>Trypanosomatida</taxon>
        <taxon>Trypanosomatidae</taxon>
        <taxon>Strigomonadinae</taxon>
        <taxon>Strigomonas</taxon>
    </lineage>
</organism>
<dbReference type="Proteomes" id="UP000015354">
    <property type="component" value="Unassembled WGS sequence"/>
</dbReference>
<comment type="caution">
    <text evidence="1">The sequence shown here is derived from an EMBL/GenBank/DDBJ whole genome shotgun (WGS) entry which is preliminary data.</text>
</comment>
<evidence type="ECO:0000313" key="1">
    <source>
        <dbReference type="EMBL" id="EPY16967.1"/>
    </source>
</evidence>
<gene>
    <name evidence="1" type="ORF">STCU_10886</name>
</gene>
<dbReference type="AlphaFoldDB" id="S9TFX0"/>
<protein>
    <submittedName>
        <fullName evidence="1">Uncharacterized protein</fullName>
    </submittedName>
</protein>
<evidence type="ECO:0000313" key="2">
    <source>
        <dbReference type="Proteomes" id="UP000015354"/>
    </source>
</evidence>
<accession>S9TFX0</accession>
<reference evidence="1 2" key="1">
    <citation type="journal article" date="2013" name="PLoS ONE">
        <title>Predicting the Proteins of Angomonas deanei, Strigomonas culicis and Their Respective Endosymbionts Reveals New Aspects of the Trypanosomatidae Family.</title>
        <authorList>
            <person name="Motta M.C."/>
            <person name="Martins A.C."/>
            <person name="de Souza S.S."/>
            <person name="Catta-Preta C.M."/>
            <person name="Silva R."/>
            <person name="Klein C.C."/>
            <person name="de Almeida L.G."/>
            <person name="de Lima Cunha O."/>
            <person name="Ciapina L.P."/>
            <person name="Brocchi M."/>
            <person name="Colabardini A.C."/>
            <person name="de Araujo Lima B."/>
            <person name="Machado C.R."/>
            <person name="de Almeida Soares C.M."/>
            <person name="Probst C.M."/>
            <person name="de Menezes C.B."/>
            <person name="Thompson C.E."/>
            <person name="Bartholomeu D.C."/>
            <person name="Gradia D.F."/>
            <person name="Pavoni D.P."/>
            <person name="Grisard E.C."/>
            <person name="Fantinatti-Garboggini F."/>
            <person name="Marchini F.K."/>
            <person name="Rodrigues-Luiz G.F."/>
            <person name="Wagner G."/>
            <person name="Goldman G.H."/>
            <person name="Fietto J.L."/>
            <person name="Elias M.C."/>
            <person name="Goldman M.H."/>
            <person name="Sagot M.F."/>
            <person name="Pereira M."/>
            <person name="Stoco P.H."/>
            <person name="de Mendonca-Neto R.P."/>
            <person name="Teixeira S.M."/>
            <person name="Maciel T.E."/>
            <person name="de Oliveira Mendes T.A."/>
            <person name="Urmenyi T.P."/>
            <person name="de Souza W."/>
            <person name="Schenkman S."/>
            <person name="de Vasconcelos A.T."/>
        </authorList>
    </citation>
    <scope>NUCLEOTIDE SEQUENCE [LARGE SCALE GENOMIC DNA]</scope>
</reference>
<sequence>MDLFSRKDYSAVAKLKSSFQGHFVILFVAEGAPAPREEVVSFVETYSRRACEQNTGATPATSEPLVHIVSHESGTLLLLNLEGLKGCCSVLQAFKVELAVGALLSTLNVSLSRVTLGVIPGPLPESILWPSESCPDAHTFSANQYWVHPSTSDITGVALAMHSRGDEKNANEQIENRIYILSEIVL</sequence>
<name>S9TFX0_9TRYP</name>